<dbReference type="InterPro" id="IPR025566">
    <property type="entry name" value="DUF4331"/>
</dbReference>
<gene>
    <name evidence="1" type="ORF">AB2U05_31005</name>
</gene>
<proteinExistence type="predicted"/>
<reference evidence="1" key="1">
    <citation type="submission" date="2024-07" db="EMBL/GenBank/DDBJ databases">
        <authorList>
            <person name="Yu S.T."/>
        </authorList>
    </citation>
    <scope>NUCLEOTIDE SEQUENCE</scope>
    <source>
        <strain evidence="1">Y1</strain>
    </source>
</reference>
<dbReference type="RefSeq" id="WP_369184938.1">
    <property type="nucleotide sequence ID" value="NZ_CP163445.1"/>
</dbReference>
<accession>A0AB39TTW1</accession>
<organism evidence="1">
    <name type="scientific">Streptomyces sp. Y1</name>
    <dbReference type="NCBI Taxonomy" id="3238634"/>
    <lineage>
        <taxon>Bacteria</taxon>
        <taxon>Bacillati</taxon>
        <taxon>Actinomycetota</taxon>
        <taxon>Actinomycetes</taxon>
        <taxon>Kitasatosporales</taxon>
        <taxon>Streptomycetaceae</taxon>
        <taxon>Streptomyces</taxon>
    </lineage>
</organism>
<dbReference type="AlphaFoldDB" id="A0AB39TTW1"/>
<evidence type="ECO:0000313" key="1">
    <source>
        <dbReference type="EMBL" id="XDQ82612.1"/>
    </source>
</evidence>
<dbReference type="Pfam" id="PF14224">
    <property type="entry name" value="DUF4331"/>
    <property type="match status" value="1"/>
</dbReference>
<protein>
    <submittedName>
        <fullName evidence="1">DUF4331 domain-containing protein</fullName>
    </submittedName>
</protein>
<dbReference type="EMBL" id="CP163445">
    <property type="protein sequence ID" value="XDQ82612.1"/>
    <property type="molecule type" value="Genomic_DNA"/>
</dbReference>
<name>A0AB39TTW1_9ACTN</name>
<sequence length="458" mass="49265">MSSHREAPEISKDPVADSTDVYAFVSPDDCDTVTLIANYIPLQGPAGGPNFYEFGDDVLYAVHIDNDNDGRPDVTYEFRFKVEVRNPDSFLYNTGAITSLDDPNWNRRQTYTVTRVEAGGRRRVLGENLACPPCNIGPLSTPDYASLAGAAVHQLDGGRKVFAGQRAEGFYVDLGSIFDLGTLRPFQQLHVMPAFSQPAPGVNTTKALNVHSIALQVPITDLTWGGRKPGDVTDPHATIGVWTTASRRQARIINTTGKDTESGPFVQVSRLGNPLFNEVIVPMGKKDLWNTQPPADDKNFAQYVATPELAKLLPALYPGVFPNLAAYTKPRADLLAILLTGIPGGVVPGFQNYTGDTQADMLRLNVAVPPAASPNILGLVAGDAAGFPNGRRVFDDVVTVELRAVAGLTLPLVDPSFTPDAATSAITDGLTPADVKNPYLDTFPYLGVPYDGYHNPSN</sequence>